<sequence>MATTPRKDLPGTNAPNWSQRVTEELRVLMGRGGNGRALTAKDLIDSGIAKPGAGGGLVPGVPGGGDIEPDLTPPPMPTGFAVTAGLTTVFVEHDAPGYTQGHGHDRTVVYGVLQTGSTAPTFDQAVVLFQFQGTIGAYPAALGTRYRLWIKWQSQDGVQSVSPAGGINGLDVQTGKIGNNDLGPLIVEAGNLANGSVSASKLAAQAVDATKFANGIEPVSVSTAATLPTVKSTSTIVWQGKLYRWDGSKYTAEVAVVDLAGQIDAAKLADNAVTVSKIAAGAVEAGKLATGAVTADKIAAAAVDATKFAAGIEPVTNSAAASLPAVKSTTVITWQGKLYRWDGSKYSAEVAAVDLTGQIDSAKLADNAVTVAKIAAGAVNAGKLASNAVTADKIAASAVDATKFASGIEPVGIVSGGSLPTIKTTSTIVWQGKLYRWDGAKYTTATAAADVTGQLTDAQLAAISAAKLTGQITGTQITDGAISTPKIAAGAVSANQIAAGAVVADKLAANAVTAAAVAAGAITTAKLAANAVTANELAANAVTAGKIAAGAVSADQIAAGAITASKLLVANTANIYPDFDCVDLNFYTAVAGSFSLTGSGVAANGRNIVNIAPSAAYSEVVSGWFSIESLADYSIKSRISLESVDEATLAEQYIEFATYSGANISNPTITRRVLIGASSSNSATPFVAQVTAAGSERLARMVFTRAAGGTARGYIGAPNMVRMASGNLIVDGAITAVKIAAGSITAGKIAAGTVTATELAAGSVTTAKIAAGAITANEIAANAITAIKIAASAVTTDKIATNAVTANEIAANAVTTAKIAAGAVNADQIAANAITAKQLTVADYSNLVIDPYIQEATCWSTLPVAFTVATAASSPEGMPATAGRKVARGASTFMTGRNIPVNGGDIFHLSMAVASDKLTGMALQLQVATYANDDVPGGSAGTFYETISAASLTTVAVINTWQKIEGFVTIPTNAAKPRTYIKVRVAVNSGTADASSSYYFTNLTVRRAASANLIVDGAITASKIAAKAITAAQIAAGTITTTELGANSVTTAQIAAGAVTANEIATNAITAVKLAAGAVTAGKIAANAVTANEIAANAVTTAQIAAGAVKADQIAAGAITARQLVVADFANLVPDPDFANLGSGSGDGSWYVVGTTVGTIVRYAGAEGAGVLLTKYAGQTAEMSARSENWRNNTPENFVPVKEGDKLRVQCVVTRKAGASGGNIGLYADTLSSDGVSSGTSVSGVAGNTPLEVQQEVSGEYTVPAGVVGIRFRIYYGASAASAGGSVAVTKISVRRMNTAELIVDGAITASKIAANAIAVGSAAIQDGAIVNAMIGNAAIDNAKIANVSAAKLTAGALSVGSYINSSNYISGSQGWSINANGQAEFSGVIVRGTIYSSAGTIGGITINGNGLNSGGFWGYVWPPAGQSGFHIGPYGILLGNANNGRYVEIQASGNIYAPGLSIENGNATFSGNLSGASGSFSGILTAQRVISMENLDYNIATVAVGVTAGDQVSPINGEILGVTAPAADWSATYIVSFHADVRAGSRGVLQIQVDGGTQFEFSMTEGGMKSFGFTFSGNGLARRVRLYVAGNNSAPVSSVVARSISVIVSKR</sequence>
<feature type="domain" description="Tip attachment protein J central straight fiber" evidence="1">
    <location>
        <begin position="1329"/>
        <end position="1401"/>
    </location>
</feature>
<evidence type="ECO:0000313" key="2">
    <source>
        <dbReference type="EMBL" id="MDH1336783.1"/>
    </source>
</evidence>
<name>A0AA42TWV1_9BURK</name>
<dbReference type="Gene3D" id="2.60.120.260">
    <property type="entry name" value="Galactose-binding domain-like"/>
    <property type="match status" value="1"/>
</dbReference>
<dbReference type="Pfam" id="PF09327">
    <property type="entry name" value="Phage_Tail_Tip"/>
    <property type="match status" value="1"/>
</dbReference>
<organism evidence="2 3">
    <name type="scientific">Comamonas thiooxydans</name>
    <dbReference type="NCBI Taxonomy" id="363952"/>
    <lineage>
        <taxon>Bacteria</taxon>
        <taxon>Pseudomonadati</taxon>
        <taxon>Pseudomonadota</taxon>
        <taxon>Betaproteobacteria</taxon>
        <taxon>Burkholderiales</taxon>
        <taxon>Comamonadaceae</taxon>
        <taxon>Comamonas</taxon>
    </lineage>
</organism>
<evidence type="ECO:0000313" key="3">
    <source>
        <dbReference type="Proteomes" id="UP001161065"/>
    </source>
</evidence>
<gene>
    <name evidence="2" type="ORF">N5D63_21785</name>
</gene>
<protein>
    <recommendedName>
        <fullName evidence="1">Tip attachment protein J central straight fiber domain-containing protein</fullName>
    </recommendedName>
</protein>
<evidence type="ECO:0000259" key="1">
    <source>
        <dbReference type="Pfam" id="PF09327"/>
    </source>
</evidence>
<accession>A0AA42TWV1</accession>
<proteinExistence type="predicted"/>
<dbReference type="EMBL" id="JAOCEK010000026">
    <property type="protein sequence ID" value="MDH1336783.1"/>
    <property type="molecule type" value="Genomic_DNA"/>
</dbReference>
<dbReference type="Proteomes" id="UP001161065">
    <property type="component" value="Unassembled WGS sequence"/>
</dbReference>
<dbReference type="InterPro" id="IPR015406">
    <property type="entry name" value="GpJ_CSF"/>
</dbReference>
<reference evidence="2" key="1">
    <citation type="submission" date="2022-09" db="EMBL/GenBank/DDBJ databases">
        <title>Intensive care unit water sources are persistently colonized with multi-drug resistant bacteria and are the site of extensive horizontal gene transfer of antibiotic resistance genes.</title>
        <authorList>
            <person name="Diorio-Toth L."/>
        </authorList>
    </citation>
    <scope>NUCLEOTIDE SEQUENCE</scope>
    <source>
        <strain evidence="2">GD03832</strain>
    </source>
</reference>
<comment type="caution">
    <text evidence="2">The sequence shown here is derived from an EMBL/GenBank/DDBJ whole genome shotgun (WGS) entry which is preliminary data.</text>
</comment>
<dbReference type="RefSeq" id="WP_280009269.1">
    <property type="nucleotide sequence ID" value="NZ_JAOCEK010000026.1"/>
</dbReference>